<comment type="caution">
    <text evidence="1">The sequence shown here is derived from an EMBL/GenBank/DDBJ whole genome shotgun (WGS) entry which is preliminary data.</text>
</comment>
<dbReference type="Proteomes" id="UP001597045">
    <property type="component" value="Unassembled WGS sequence"/>
</dbReference>
<evidence type="ECO:0000313" key="1">
    <source>
        <dbReference type="EMBL" id="MFD1044693.1"/>
    </source>
</evidence>
<accession>A0ABW3M238</accession>
<keyword evidence="2" id="KW-1185">Reference proteome</keyword>
<proteinExistence type="predicted"/>
<gene>
    <name evidence="1" type="ORF">ACFQ1S_03345</name>
</gene>
<dbReference type="EMBL" id="JBHTIS010000105">
    <property type="protein sequence ID" value="MFD1044693.1"/>
    <property type="molecule type" value="Genomic_DNA"/>
</dbReference>
<reference evidence="2" key="1">
    <citation type="journal article" date="2019" name="Int. J. Syst. Evol. Microbiol.">
        <title>The Global Catalogue of Microorganisms (GCM) 10K type strain sequencing project: providing services to taxonomists for standard genome sequencing and annotation.</title>
        <authorList>
            <consortium name="The Broad Institute Genomics Platform"/>
            <consortium name="The Broad Institute Genome Sequencing Center for Infectious Disease"/>
            <person name="Wu L."/>
            <person name="Ma J."/>
        </authorList>
    </citation>
    <scope>NUCLEOTIDE SEQUENCE [LARGE SCALE GENOMIC DNA]</scope>
    <source>
        <strain evidence="2">JCM 31486</strain>
    </source>
</reference>
<organism evidence="1 2">
    <name type="scientific">Kibdelosporangium lantanae</name>
    <dbReference type="NCBI Taxonomy" id="1497396"/>
    <lineage>
        <taxon>Bacteria</taxon>
        <taxon>Bacillati</taxon>
        <taxon>Actinomycetota</taxon>
        <taxon>Actinomycetes</taxon>
        <taxon>Pseudonocardiales</taxon>
        <taxon>Pseudonocardiaceae</taxon>
        <taxon>Kibdelosporangium</taxon>
    </lineage>
</organism>
<evidence type="ECO:0000313" key="2">
    <source>
        <dbReference type="Proteomes" id="UP001597045"/>
    </source>
</evidence>
<sequence>MLILLWQWVDQLNLADGEKEAAAHLDVVKVASGFAVGGGGVFALYLSARRQRTQELELTHREAVHAHAVQVAEQSRLHAERVADDAWNDATTLGDVNCAKPLLWIIEVPIGLSLSAVNDERNALQFQQLLAHTFGASIVKFSQDGQ</sequence>
<name>A0ABW3M238_9PSEU</name>
<protein>
    <submittedName>
        <fullName evidence="1">Uncharacterized protein</fullName>
    </submittedName>
</protein>